<dbReference type="EMBL" id="JAVDQN010000003">
    <property type="protein sequence ID" value="MDR6377620.1"/>
    <property type="molecule type" value="Genomic_DNA"/>
</dbReference>
<evidence type="ECO:0000313" key="2">
    <source>
        <dbReference type="EMBL" id="MDR6377620.1"/>
    </source>
</evidence>
<evidence type="ECO:0000256" key="1">
    <source>
        <dbReference type="SAM" id="MobiDB-lite"/>
    </source>
</evidence>
<evidence type="ECO:0000313" key="3">
    <source>
        <dbReference type="Proteomes" id="UP001185254"/>
    </source>
</evidence>
<reference evidence="2 3" key="1">
    <citation type="submission" date="2023-07" db="EMBL/GenBank/DDBJ databases">
        <title>Sorghum-associated microbial communities from plants grown in Nebraska, USA.</title>
        <authorList>
            <person name="Schachtman D."/>
        </authorList>
    </citation>
    <scope>NUCLEOTIDE SEQUENCE [LARGE SCALE GENOMIC DNA]</scope>
    <source>
        <strain evidence="2 3">DS1039</strain>
    </source>
</reference>
<keyword evidence="3" id="KW-1185">Reference proteome</keyword>
<feature type="compositionally biased region" description="Basic and acidic residues" evidence="1">
    <location>
        <begin position="1"/>
        <end position="10"/>
    </location>
</feature>
<dbReference type="Proteomes" id="UP001185254">
    <property type="component" value="Unassembled WGS sequence"/>
</dbReference>
<sequence length="41" mass="4475">MLMERADTNGKKQIVVGDTTSHGGTRSGWAGLKMLQRNITD</sequence>
<comment type="caution">
    <text evidence="2">The sequence shown here is derived from an EMBL/GenBank/DDBJ whole genome shotgun (WGS) entry which is preliminary data.</text>
</comment>
<accession>A0ABU1L343</accession>
<organism evidence="2 3">
    <name type="scientific">Paraburkholderia caledonica</name>
    <dbReference type="NCBI Taxonomy" id="134536"/>
    <lineage>
        <taxon>Bacteria</taxon>
        <taxon>Pseudomonadati</taxon>
        <taxon>Pseudomonadota</taxon>
        <taxon>Betaproteobacteria</taxon>
        <taxon>Burkholderiales</taxon>
        <taxon>Burkholderiaceae</taxon>
        <taxon>Paraburkholderia</taxon>
    </lineage>
</organism>
<proteinExistence type="predicted"/>
<protein>
    <submittedName>
        <fullName evidence="2">Uncharacterized protein</fullName>
    </submittedName>
</protein>
<name>A0ABU1L343_9BURK</name>
<feature type="region of interest" description="Disordered" evidence="1">
    <location>
        <begin position="1"/>
        <end position="29"/>
    </location>
</feature>
<gene>
    <name evidence="2" type="ORF">J2776_004320</name>
</gene>